<name>A0A0P7B2S0_9FLAO</name>
<evidence type="ECO:0000313" key="2">
    <source>
        <dbReference type="Proteomes" id="UP000050280"/>
    </source>
</evidence>
<keyword evidence="2" id="KW-1185">Reference proteome</keyword>
<gene>
    <name evidence="1" type="ORF">I595_1033</name>
</gene>
<comment type="caution">
    <text evidence="1">The sequence shown here is derived from an EMBL/GenBank/DDBJ whole genome shotgun (WGS) entry which is preliminary data.</text>
</comment>
<sequence>MNILHKIIKQRFLPYKSQYFNNYKTCFTQKNLLTFLKI</sequence>
<evidence type="ECO:0000313" key="1">
    <source>
        <dbReference type="EMBL" id="KPM32607.1"/>
    </source>
</evidence>
<dbReference type="Proteomes" id="UP000050280">
    <property type="component" value="Unassembled WGS sequence"/>
</dbReference>
<dbReference type="EMBL" id="LDJX01000002">
    <property type="protein sequence ID" value="KPM32607.1"/>
    <property type="molecule type" value="Genomic_DNA"/>
</dbReference>
<accession>A0A0P7B2S0</accession>
<dbReference type="AlphaFoldDB" id="A0A0P7B2S0"/>
<proteinExistence type="predicted"/>
<reference evidence="1 2" key="1">
    <citation type="submission" date="2015-09" db="EMBL/GenBank/DDBJ databases">
        <title>Genome sequence of the marine flavobacterium Croceitalea dokdonensis DOKDO 023 that contains proton- and sodium-pumping rhodopsins.</title>
        <authorList>
            <person name="Kwon S.-K."/>
            <person name="Lee H.K."/>
            <person name="Kwak M.-J."/>
            <person name="Kim J.F."/>
        </authorList>
    </citation>
    <scope>NUCLEOTIDE SEQUENCE [LARGE SCALE GENOMIC DNA]</scope>
    <source>
        <strain evidence="1 2">DOKDO 023</strain>
    </source>
</reference>
<dbReference type="STRING" id="1300341.I595_1033"/>
<organism evidence="1 2">
    <name type="scientific">Croceitalea dokdonensis DOKDO 023</name>
    <dbReference type="NCBI Taxonomy" id="1300341"/>
    <lineage>
        <taxon>Bacteria</taxon>
        <taxon>Pseudomonadati</taxon>
        <taxon>Bacteroidota</taxon>
        <taxon>Flavobacteriia</taxon>
        <taxon>Flavobacteriales</taxon>
        <taxon>Flavobacteriaceae</taxon>
        <taxon>Croceitalea</taxon>
    </lineage>
</organism>
<protein>
    <submittedName>
        <fullName evidence="1">Uncharacterized protein</fullName>
    </submittedName>
</protein>